<feature type="coiled-coil region" evidence="1">
    <location>
        <begin position="26"/>
        <end position="53"/>
    </location>
</feature>
<dbReference type="Proteomes" id="UP001372338">
    <property type="component" value="Unassembled WGS sequence"/>
</dbReference>
<sequence>MCCGQHHFLSKQNLTASFTHRSTFAVEDLRARLAQTEARLARARAREAELTRRLEAMKRFVSVMKILEDYLKRRFQEHQGHLARLLSTPSST</sequence>
<evidence type="ECO:0000256" key="1">
    <source>
        <dbReference type="SAM" id="Coils"/>
    </source>
</evidence>
<keyword evidence="3" id="KW-1185">Reference proteome</keyword>
<dbReference type="AlphaFoldDB" id="A0AAN9HSU5"/>
<protein>
    <recommendedName>
        <fullName evidence="4">Protein SKIP34</fullName>
    </recommendedName>
</protein>
<dbReference type="EMBL" id="JAYWIO010000007">
    <property type="protein sequence ID" value="KAK7250627.1"/>
    <property type="molecule type" value="Genomic_DNA"/>
</dbReference>
<evidence type="ECO:0000313" key="3">
    <source>
        <dbReference type="Proteomes" id="UP001372338"/>
    </source>
</evidence>
<proteinExistence type="predicted"/>
<name>A0AAN9HSU5_CROPI</name>
<reference evidence="2 3" key="1">
    <citation type="submission" date="2024-01" db="EMBL/GenBank/DDBJ databases">
        <title>The genomes of 5 underutilized Papilionoideae crops provide insights into root nodulation and disease resistanc.</title>
        <authorList>
            <person name="Yuan L."/>
        </authorList>
    </citation>
    <scope>NUCLEOTIDE SEQUENCE [LARGE SCALE GENOMIC DNA]</scope>
    <source>
        <strain evidence="2">ZHUSHIDOU_FW_LH</strain>
        <tissue evidence="2">Leaf</tissue>
    </source>
</reference>
<evidence type="ECO:0008006" key="4">
    <source>
        <dbReference type="Google" id="ProtNLM"/>
    </source>
</evidence>
<organism evidence="2 3">
    <name type="scientific">Crotalaria pallida</name>
    <name type="common">Smooth rattlebox</name>
    <name type="synonym">Crotalaria striata</name>
    <dbReference type="NCBI Taxonomy" id="3830"/>
    <lineage>
        <taxon>Eukaryota</taxon>
        <taxon>Viridiplantae</taxon>
        <taxon>Streptophyta</taxon>
        <taxon>Embryophyta</taxon>
        <taxon>Tracheophyta</taxon>
        <taxon>Spermatophyta</taxon>
        <taxon>Magnoliopsida</taxon>
        <taxon>eudicotyledons</taxon>
        <taxon>Gunneridae</taxon>
        <taxon>Pentapetalae</taxon>
        <taxon>rosids</taxon>
        <taxon>fabids</taxon>
        <taxon>Fabales</taxon>
        <taxon>Fabaceae</taxon>
        <taxon>Papilionoideae</taxon>
        <taxon>50 kb inversion clade</taxon>
        <taxon>genistoids sensu lato</taxon>
        <taxon>core genistoids</taxon>
        <taxon>Crotalarieae</taxon>
        <taxon>Crotalaria</taxon>
    </lineage>
</organism>
<accession>A0AAN9HSU5</accession>
<comment type="caution">
    <text evidence="2">The sequence shown here is derived from an EMBL/GenBank/DDBJ whole genome shotgun (WGS) entry which is preliminary data.</text>
</comment>
<evidence type="ECO:0000313" key="2">
    <source>
        <dbReference type="EMBL" id="KAK7250627.1"/>
    </source>
</evidence>
<gene>
    <name evidence="2" type="ORF">RIF29_33173</name>
</gene>
<keyword evidence="1" id="KW-0175">Coiled coil</keyword>